<dbReference type="Proteomes" id="UP001602013">
    <property type="component" value="Unassembled WGS sequence"/>
</dbReference>
<dbReference type="RefSeq" id="WP_387408662.1">
    <property type="nucleotide sequence ID" value="NZ_JBIASD010000002.1"/>
</dbReference>
<gene>
    <name evidence="7" type="ORF">ACFYXI_03165</name>
</gene>
<accession>A0ABW6SHY8</accession>
<evidence type="ECO:0000256" key="4">
    <source>
        <dbReference type="PROSITE-ProRule" id="PRU00335"/>
    </source>
</evidence>
<evidence type="ECO:0000259" key="6">
    <source>
        <dbReference type="PROSITE" id="PS50977"/>
    </source>
</evidence>
<dbReference type="Pfam" id="PF00440">
    <property type="entry name" value="TetR_N"/>
    <property type="match status" value="1"/>
</dbReference>
<dbReference type="PANTHER" id="PTHR30055:SF234">
    <property type="entry name" value="HTH-TYPE TRANSCRIPTIONAL REGULATOR BETI"/>
    <property type="match status" value="1"/>
</dbReference>
<evidence type="ECO:0000313" key="7">
    <source>
        <dbReference type="EMBL" id="MFF3664570.1"/>
    </source>
</evidence>
<dbReference type="Gene3D" id="1.10.357.10">
    <property type="entry name" value="Tetracycline Repressor, domain 2"/>
    <property type="match status" value="1"/>
</dbReference>
<proteinExistence type="predicted"/>
<keyword evidence="8" id="KW-1185">Reference proteome</keyword>
<feature type="domain" description="HTH tetR-type" evidence="6">
    <location>
        <begin position="10"/>
        <end position="70"/>
    </location>
</feature>
<dbReference type="InterPro" id="IPR050109">
    <property type="entry name" value="HTH-type_TetR-like_transc_reg"/>
</dbReference>
<dbReference type="PROSITE" id="PS50977">
    <property type="entry name" value="HTH_TETR_2"/>
    <property type="match status" value="1"/>
</dbReference>
<dbReference type="PANTHER" id="PTHR30055">
    <property type="entry name" value="HTH-TYPE TRANSCRIPTIONAL REGULATOR RUTR"/>
    <property type="match status" value="1"/>
</dbReference>
<sequence>MAGLREDKKRRTRQAIGDVAMRLFAERGFEAVTVNEIAEAAGVAKVTLFKYFPSKESLVLHAVEEDLAGVVIARPPGRSPLRALREHLLAFAAAPIGDADELIARMKVIVDSPALTAAVNRLQYGSRRALARALLPGGRPLTPCETGESSPTPREAGDGTPPRSDAAGDGTFPRSEAAPGAAGHHPPPAGAPGADPAALAAELAAAQISAAVLTLQETFFQRVAAGMPPAEAGRLLRGDVDLAFDLLENGLAWLGEKGTT</sequence>
<evidence type="ECO:0000256" key="1">
    <source>
        <dbReference type="ARBA" id="ARBA00023015"/>
    </source>
</evidence>
<dbReference type="InterPro" id="IPR009057">
    <property type="entry name" value="Homeodomain-like_sf"/>
</dbReference>
<keyword evidence="3" id="KW-0804">Transcription</keyword>
<keyword evidence="1" id="KW-0805">Transcription regulation</keyword>
<name>A0ABW6SHY8_9ACTN</name>
<dbReference type="InterPro" id="IPR001647">
    <property type="entry name" value="HTH_TetR"/>
</dbReference>
<protein>
    <submittedName>
        <fullName evidence="7">TetR family transcriptional regulator</fullName>
    </submittedName>
</protein>
<feature type="DNA-binding region" description="H-T-H motif" evidence="4">
    <location>
        <begin position="33"/>
        <end position="52"/>
    </location>
</feature>
<evidence type="ECO:0000256" key="2">
    <source>
        <dbReference type="ARBA" id="ARBA00023125"/>
    </source>
</evidence>
<dbReference type="SUPFAM" id="SSF46689">
    <property type="entry name" value="Homeodomain-like"/>
    <property type="match status" value="1"/>
</dbReference>
<dbReference type="PRINTS" id="PR00455">
    <property type="entry name" value="HTHTETR"/>
</dbReference>
<feature type="region of interest" description="Disordered" evidence="5">
    <location>
        <begin position="135"/>
        <end position="195"/>
    </location>
</feature>
<reference evidence="7 8" key="1">
    <citation type="submission" date="2024-10" db="EMBL/GenBank/DDBJ databases">
        <title>The Natural Products Discovery Center: Release of the First 8490 Sequenced Strains for Exploring Actinobacteria Biosynthetic Diversity.</title>
        <authorList>
            <person name="Kalkreuter E."/>
            <person name="Kautsar S.A."/>
            <person name="Yang D."/>
            <person name="Bader C.D."/>
            <person name="Teijaro C.N."/>
            <person name="Fluegel L."/>
            <person name="Davis C.M."/>
            <person name="Simpson J.R."/>
            <person name="Lauterbach L."/>
            <person name="Steele A.D."/>
            <person name="Gui C."/>
            <person name="Meng S."/>
            <person name="Li G."/>
            <person name="Viehrig K."/>
            <person name="Ye F."/>
            <person name="Su P."/>
            <person name="Kiefer A.F."/>
            <person name="Nichols A."/>
            <person name="Cepeda A.J."/>
            <person name="Yan W."/>
            <person name="Fan B."/>
            <person name="Jiang Y."/>
            <person name="Adhikari A."/>
            <person name="Zheng C.-J."/>
            <person name="Schuster L."/>
            <person name="Cowan T.M."/>
            <person name="Smanski M.J."/>
            <person name="Chevrette M.G."/>
            <person name="De Carvalho L.P.S."/>
            <person name="Shen B."/>
        </authorList>
    </citation>
    <scope>NUCLEOTIDE SEQUENCE [LARGE SCALE GENOMIC DNA]</scope>
    <source>
        <strain evidence="7 8">NPDC002173</strain>
    </source>
</reference>
<organism evidence="7 8">
    <name type="scientific">Microtetraspora malaysiensis</name>
    <dbReference type="NCBI Taxonomy" id="161358"/>
    <lineage>
        <taxon>Bacteria</taxon>
        <taxon>Bacillati</taxon>
        <taxon>Actinomycetota</taxon>
        <taxon>Actinomycetes</taxon>
        <taxon>Streptosporangiales</taxon>
        <taxon>Streptosporangiaceae</taxon>
        <taxon>Microtetraspora</taxon>
    </lineage>
</organism>
<keyword evidence="2 4" id="KW-0238">DNA-binding</keyword>
<evidence type="ECO:0000313" key="8">
    <source>
        <dbReference type="Proteomes" id="UP001602013"/>
    </source>
</evidence>
<evidence type="ECO:0000256" key="5">
    <source>
        <dbReference type="SAM" id="MobiDB-lite"/>
    </source>
</evidence>
<comment type="caution">
    <text evidence="7">The sequence shown here is derived from an EMBL/GenBank/DDBJ whole genome shotgun (WGS) entry which is preliminary data.</text>
</comment>
<evidence type="ECO:0000256" key="3">
    <source>
        <dbReference type="ARBA" id="ARBA00023163"/>
    </source>
</evidence>
<dbReference type="EMBL" id="JBIASD010000002">
    <property type="protein sequence ID" value="MFF3664570.1"/>
    <property type="molecule type" value="Genomic_DNA"/>
</dbReference>